<dbReference type="Gene3D" id="3.40.50.720">
    <property type="entry name" value="NAD(P)-binding Rossmann-like Domain"/>
    <property type="match status" value="1"/>
</dbReference>
<keyword evidence="14" id="KW-0548">Nucleotidyltransferase</keyword>
<proteinExistence type="inferred from homology"/>
<evidence type="ECO:0000256" key="5">
    <source>
        <dbReference type="ARBA" id="ARBA00052218"/>
    </source>
</evidence>
<evidence type="ECO:0000256" key="9">
    <source>
        <dbReference type="ARBA" id="ARBA00073635"/>
    </source>
</evidence>
<evidence type="ECO:0000256" key="4">
    <source>
        <dbReference type="ARBA" id="ARBA00022840"/>
    </source>
</evidence>
<comment type="similarity">
    <text evidence="1">Belongs to the HesA/MoeB/ThiF family.</text>
</comment>
<evidence type="ECO:0000259" key="13">
    <source>
        <dbReference type="Pfam" id="PF00899"/>
    </source>
</evidence>
<dbReference type="EC" id="2.7.7.80" evidence="8"/>
<dbReference type="GO" id="GO:0005524">
    <property type="term" value="F:ATP binding"/>
    <property type="evidence" value="ECO:0007669"/>
    <property type="project" value="UniProtKB-KW"/>
</dbReference>
<dbReference type="InterPro" id="IPR035985">
    <property type="entry name" value="Ubiquitin-activating_enz"/>
</dbReference>
<dbReference type="AlphaFoldDB" id="A0A521FZA0"/>
<evidence type="ECO:0000256" key="1">
    <source>
        <dbReference type="ARBA" id="ARBA00009919"/>
    </source>
</evidence>
<evidence type="ECO:0000256" key="10">
    <source>
        <dbReference type="ARBA" id="ARBA00075110"/>
    </source>
</evidence>
<name>A0A521FZA0_9BACT</name>
<dbReference type="PANTHER" id="PTHR10953">
    <property type="entry name" value="UBIQUITIN-ACTIVATING ENZYME E1"/>
    <property type="match status" value="1"/>
</dbReference>
<dbReference type="GO" id="GO:0005829">
    <property type="term" value="C:cytosol"/>
    <property type="evidence" value="ECO:0007669"/>
    <property type="project" value="TreeGrafter"/>
</dbReference>
<comment type="function">
    <text evidence="6">Catalyzes the adenylation by ATP of the carboxyl group of the C-terminal glycine of sulfur carrier protein MoaD.</text>
</comment>
<evidence type="ECO:0000313" key="15">
    <source>
        <dbReference type="Proteomes" id="UP000316238"/>
    </source>
</evidence>
<evidence type="ECO:0000256" key="3">
    <source>
        <dbReference type="ARBA" id="ARBA00022741"/>
    </source>
</evidence>
<evidence type="ECO:0000256" key="6">
    <source>
        <dbReference type="ARBA" id="ARBA00055169"/>
    </source>
</evidence>
<evidence type="ECO:0000313" key="14">
    <source>
        <dbReference type="EMBL" id="TAA74070.1"/>
    </source>
</evidence>
<keyword evidence="15" id="KW-1185">Reference proteome</keyword>
<dbReference type="Proteomes" id="UP000316238">
    <property type="component" value="Unassembled WGS sequence"/>
</dbReference>
<dbReference type="InterPro" id="IPR045886">
    <property type="entry name" value="ThiF/MoeB/HesA"/>
</dbReference>
<comment type="caution">
    <text evidence="14">The sequence shown here is derived from an EMBL/GenBank/DDBJ whole genome shotgun (WGS) entry which is preliminary data.</text>
</comment>
<reference evidence="14" key="1">
    <citation type="submission" date="2017-07" db="EMBL/GenBank/DDBJ databases">
        <title>The cable genome - Insights into the physiology and evolution of filamentous bacteria capable of sulfide oxidation via long distance electron transfer.</title>
        <authorList>
            <person name="Thorup C."/>
            <person name="Bjerg J.T."/>
            <person name="Schreiber L."/>
            <person name="Nielsen L.P."/>
            <person name="Kjeldsen K.U."/>
            <person name="Boesen T."/>
            <person name="Boggild A."/>
            <person name="Meysman F."/>
            <person name="Geelhoed J."/>
            <person name="Schramm A."/>
        </authorList>
    </citation>
    <scope>NUCLEOTIDE SEQUENCE [LARGE SCALE GENOMIC DNA]</scope>
    <source>
        <strain evidence="14">GS</strain>
    </source>
</reference>
<evidence type="ECO:0000256" key="8">
    <source>
        <dbReference type="ARBA" id="ARBA00066884"/>
    </source>
</evidence>
<dbReference type="GO" id="GO:0004792">
    <property type="term" value="F:thiosulfate-cyanide sulfurtransferase activity"/>
    <property type="evidence" value="ECO:0007669"/>
    <property type="project" value="TreeGrafter"/>
</dbReference>
<dbReference type="SUPFAM" id="SSF69572">
    <property type="entry name" value="Activating enzymes of the ubiquitin-like proteins"/>
    <property type="match status" value="1"/>
</dbReference>
<organism evidence="14 15">
    <name type="scientific">Candidatus Electronema aureum</name>
    <dbReference type="NCBI Taxonomy" id="2005002"/>
    <lineage>
        <taxon>Bacteria</taxon>
        <taxon>Pseudomonadati</taxon>
        <taxon>Thermodesulfobacteriota</taxon>
        <taxon>Desulfobulbia</taxon>
        <taxon>Desulfobulbales</taxon>
        <taxon>Desulfobulbaceae</taxon>
        <taxon>Candidatus Electronema</taxon>
    </lineage>
</organism>
<dbReference type="CDD" id="cd00757">
    <property type="entry name" value="ThiF_MoeB_HesA_family"/>
    <property type="match status" value="1"/>
</dbReference>
<evidence type="ECO:0000256" key="2">
    <source>
        <dbReference type="ARBA" id="ARBA00022679"/>
    </source>
</evidence>
<comment type="catalytic activity">
    <reaction evidence="5">
        <text>[molybdopterin-synthase sulfur-carrier protein]-C-terminal Gly-Gly + ATP + H(+) = [molybdopterin-synthase sulfur-carrier protein]-C-terminal Gly-Gly-AMP + diphosphate</text>
        <dbReference type="Rhea" id="RHEA:43616"/>
        <dbReference type="Rhea" id="RHEA-COMP:12159"/>
        <dbReference type="Rhea" id="RHEA-COMP:12202"/>
        <dbReference type="ChEBI" id="CHEBI:15378"/>
        <dbReference type="ChEBI" id="CHEBI:30616"/>
        <dbReference type="ChEBI" id="CHEBI:33019"/>
        <dbReference type="ChEBI" id="CHEBI:90618"/>
        <dbReference type="ChEBI" id="CHEBI:90778"/>
        <dbReference type="EC" id="2.7.7.80"/>
    </reaction>
</comment>
<dbReference type="EMBL" id="NQJD01000041">
    <property type="protein sequence ID" value="TAA74070.1"/>
    <property type="molecule type" value="Genomic_DNA"/>
</dbReference>
<dbReference type="GO" id="GO:0061605">
    <property type="term" value="F:molybdopterin-synthase adenylyltransferase activity"/>
    <property type="evidence" value="ECO:0007669"/>
    <property type="project" value="UniProtKB-EC"/>
</dbReference>
<keyword evidence="4" id="KW-0067">ATP-binding</keyword>
<dbReference type="Pfam" id="PF00899">
    <property type="entry name" value="ThiF"/>
    <property type="match status" value="1"/>
</dbReference>
<evidence type="ECO:0000256" key="12">
    <source>
        <dbReference type="ARBA" id="ARBA00078531"/>
    </source>
</evidence>
<dbReference type="GO" id="GO:0008641">
    <property type="term" value="F:ubiquitin-like modifier activating enzyme activity"/>
    <property type="evidence" value="ECO:0007669"/>
    <property type="project" value="InterPro"/>
</dbReference>
<feature type="domain" description="THIF-type NAD/FAD binding fold" evidence="13">
    <location>
        <begin position="11"/>
        <end position="246"/>
    </location>
</feature>
<evidence type="ECO:0000256" key="7">
    <source>
        <dbReference type="ARBA" id="ARBA00063809"/>
    </source>
</evidence>
<protein>
    <recommendedName>
        <fullName evidence="9">Molybdopterin-synthase adenylyltransferase</fullName>
        <ecNumber evidence="8">2.7.7.80</ecNumber>
    </recommendedName>
    <alternativeName>
        <fullName evidence="12">MoaD protein adenylase</fullName>
    </alternativeName>
    <alternativeName>
        <fullName evidence="10">Molybdopterin-converting factor subunit 1 adenylase</fullName>
    </alternativeName>
    <alternativeName>
        <fullName evidence="11">Sulfur carrier protein MoaD adenylyltransferase</fullName>
    </alternativeName>
</protein>
<dbReference type="FunFam" id="3.40.50.720:FF:000033">
    <property type="entry name" value="Adenylyltransferase and sulfurtransferase MOCS3"/>
    <property type="match status" value="1"/>
</dbReference>
<comment type="subunit">
    <text evidence="7">Homodimer. Forms a stable heterotetrameric complex of 2 MoeB and 2 MoaD during adenylation of MoaD.</text>
</comment>
<dbReference type="NCBIfam" id="NF004281">
    <property type="entry name" value="PRK05690.1"/>
    <property type="match status" value="1"/>
</dbReference>
<keyword evidence="3" id="KW-0547">Nucleotide-binding</keyword>
<sequence>MNLTDEQMDRYSRHLILKEVGPEGQIKLLQSRVLVVGTGGLGSPVSLYLAAAGVGTIGLVDADVVDISNLQRQIIHTTADLNRPKVESAEAKLKAINPEVKVEPWLLYLDASNIDNIIRQYDFVIDGTDNFATKFLINDACVLAGIPFSHGGILRFDGQTMTVLPGRTACYRCCFHEPPPAKSVPSCSQAGVLGAVAGMLGTIQAAEALKFITGAGTLLTDSLLSFDAKTMNFRRIILRKRPDCPVCGENPTIIELTDSEREACGM</sequence>
<dbReference type="GO" id="GO:0008146">
    <property type="term" value="F:sulfotransferase activity"/>
    <property type="evidence" value="ECO:0007669"/>
    <property type="project" value="TreeGrafter"/>
</dbReference>
<dbReference type="InterPro" id="IPR000594">
    <property type="entry name" value="ThiF_NAD_FAD-bd"/>
</dbReference>
<keyword evidence="2" id="KW-0808">Transferase</keyword>
<accession>A0A521FZA0</accession>
<gene>
    <name evidence="14" type="ORF">CDV28_14119</name>
</gene>
<evidence type="ECO:0000256" key="11">
    <source>
        <dbReference type="ARBA" id="ARBA00075328"/>
    </source>
</evidence>
<dbReference type="PANTHER" id="PTHR10953:SF102">
    <property type="entry name" value="ADENYLYLTRANSFERASE AND SULFURTRANSFERASE MOCS3"/>
    <property type="match status" value="1"/>
</dbReference>